<keyword evidence="1" id="KW-1133">Transmembrane helix</keyword>
<keyword evidence="1" id="KW-0812">Transmembrane</keyword>
<accession>A0A8H3G6J1</accession>
<gene>
    <name evidence="2" type="ORF">IMSHALPRED_011146</name>
</gene>
<name>A0A8H3G6J1_9LECA</name>
<keyword evidence="1" id="KW-0472">Membrane</keyword>
<evidence type="ECO:0000313" key="2">
    <source>
        <dbReference type="EMBL" id="CAF9937458.1"/>
    </source>
</evidence>
<evidence type="ECO:0000256" key="1">
    <source>
        <dbReference type="SAM" id="Phobius"/>
    </source>
</evidence>
<comment type="caution">
    <text evidence="2">The sequence shown here is derived from an EMBL/GenBank/DDBJ whole genome shotgun (WGS) entry which is preliminary data.</text>
</comment>
<reference evidence="2" key="1">
    <citation type="submission" date="2021-03" db="EMBL/GenBank/DDBJ databases">
        <authorList>
            <person name="Tagirdzhanova G."/>
        </authorList>
    </citation>
    <scope>NUCLEOTIDE SEQUENCE</scope>
</reference>
<organism evidence="2 3">
    <name type="scientific">Imshaugia aleurites</name>
    <dbReference type="NCBI Taxonomy" id="172621"/>
    <lineage>
        <taxon>Eukaryota</taxon>
        <taxon>Fungi</taxon>
        <taxon>Dikarya</taxon>
        <taxon>Ascomycota</taxon>
        <taxon>Pezizomycotina</taxon>
        <taxon>Lecanoromycetes</taxon>
        <taxon>OSLEUM clade</taxon>
        <taxon>Lecanoromycetidae</taxon>
        <taxon>Lecanorales</taxon>
        <taxon>Lecanorineae</taxon>
        <taxon>Parmeliaceae</taxon>
        <taxon>Imshaugia</taxon>
    </lineage>
</organism>
<feature type="transmembrane region" description="Helical" evidence="1">
    <location>
        <begin position="111"/>
        <end position="135"/>
    </location>
</feature>
<evidence type="ECO:0000313" key="3">
    <source>
        <dbReference type="Proteomes" id="UP000664534"/>
    </source>
</evidence>
<keyword evidence="3" id="KW-1185">Reference proteome</keyword>
<proteinExistence type="predicted"/>
<dbReference type="OrthoDB" id="2624308at2759"/>
<dbReference type="Proteomes" id="UP000664534">
    <property type="component" value="Unassembled WGS sequence"/>
</dbReference>
<sequence>MILGGYKRNGRPTVVKSDTAFQAFARLSLPNDNNLLLERLLCILQSTPTQPWYKIEHQRGVPPRDIIPSTQQGFFRYAFGSTSYVFIVRILPVANGVTLQSAEDAGSGAYMFIGAVFFVVALCFILASPYIIVFYTGKILGTHAWLFGFEGYMDIATIEQHIFGADMGYLEWSTNGRLSRMADTDSPVTARTDQENRILYVPMTFSSKKMRDQLSLQVQILEFFQ</sequence>
<protein>
    <submittedName>
        <fullName evidence="2">Uncharacterized protein</fullName>
    </submittedName>
</protein>
<feature type="transmembrane region" description="Helical" evidence="1">
    <location>
        <begin position="74"/>
        <end position="91"/>
    </location>
</feature>
<dbReference type="EMBL" id="CAJPDT010000099">
    <property type="protein sequence ID" value="CAF9937458.1"/>
    <property type="molecule type" value="Genomic_DNA"/>
</dbReference>
<dbReference type="AlphaFoldDB" id="A0A8H3G6J1"/>